<reference evidence="2 3" key="1">
    <citation type="submission" date="2021-03" db="EMBL/GenBank/DDBJ databases">
        <title>Whole genome shotgun sequence of Actinoplanes toevensis NBRC 105298.</title>
        <authorList>
            <person name="Komaki H."/>
            <person name="Tamura T."/>
        </authorList>
    </citation>
    <scope>NUCLEOTIDE SEQUENCE [LARGE SCALE GENOMIC DNA]</scope>
    <source>
        <strain evidence="2 3">NBRC 105298</strain>
    </source>
</reference>
<feature type="transmembrane region" description="Helical" evidence="1">
    <location>
        <begin position="34"/>
        <end position="53"/>
    </location>
</feature>
<evidence type="ECO:0000313" key="2">
    <source>
        <dbReference type="EMBL" id="GIM88730.1"/>
    </source>
</evidence>
<organism evidence="2 3">
    <name type="scientific">Paractinoplanes toevensis</name>
    <dbReference type="NCBI Taxonomy" id="571911"/>
    <lineage>
        <taxon>Bacteria</taxon>
        <taxon>Bacillati</taxon>
        <taxon>Actinomycetota</taxon>
        <taxon>Actinomycetes</taxon>
        <taxon>Micromonosporales</taxon>
        <taxon>Micromonosporaceae</taxon>
        <taxon>Paractinoplanes</taxon>
    </lineage>
</organism>
<gene>
    <name evidence="2" type="ORF">Ato02nite_005230</name>
</gene>
<accession>A0A919W1R2</accession>
<evidence type="ECO:0000256" key="1">
    <source>
        <dbReference type="SAM" id="Phobius"/>
    </source>
</evidence>
<protein>
    <submittedName>
        <fullName evidence="2">Uncharacterized protein</fullName>
    </submittedName>
</protein>
<name>A0A919W1R2_9ACTN</name>
<comment type="caution">
    <text evidence="2">The sequence shown here is derived from an EMBL/GenBank/DDBJ whole genome shotgun (WGS) entry which is preliminary data.</text>
</comment>
<feature type="transmembrane region" description="Helical" evidence="1">
    <location>
        <begin position="59"/>
        <end position="79"/>
    </location>
</feature>
<dbReference type="AlphaFoldDB" id="A0A919W1R2"/>
<evidence type="ECO:0000313" key="3">
    <source>
        <dbReference type="Proteomes" id="UP000677082"/>
    </source>
</evidence>
<feature type="transmembrane region" description="Helical" evidence="1">
    <location>
        <begin position="91"/>
        <end position="109"/>
    </location>
</feature>
<dbReference type="Proteomes" id="UP000677082">
    <property type="component" value="Unassembled WGS sequence"/>
</dbReference>
<sequence>MFGIGARFGLLLIAAAVLFAAHRTHKSSKKSAKNVAVVMSFLAGLAFLATFVGDWMQSASWLGGLGVAALIVCACIIAVDWFIDKKPDKPAFWAAFALGFAIVLGAANIDQAGRQIQDGGREVTSQLSQMGK</sequence>
<dbReference type="RefSeq" id="WP_213004716.1">
    <property type="nucleotide sequence ID" value="NZ_BOQN01000006.1"/>
</dbReference>
<dbReference type="EMBL" id="BOQN01000006">
    <property type="protein sequence ID" value="GIM88730.1"/>
    <property type="molecule type" value="Genomic_DNA"/>
</dbReference>
<feature type="transmembrane region" description="Helical" evidence="1">
    <location>
        <begin position="6"/>
        <end position="22"/>
    </location>
</feature>
<keyword evidence="1" id="KW-1133">Transmembrane helix</keyword>
<proteinExistence type="predicted"/>
<keyword evidence="1" id="KW-0812">Transmembrane</keyword>
<keyword evidence="1" id="KW-0472">Membrane</keyword>
<keyword evidence="3" id="KW-1185">Reference proteome</keyword>